<dbReference type="InterPro" id="IPR036388">
    <property type="entry name" value="WH-like_DNA-bd_sf"/>
</dbReference>
<feature type="domain" description="HTH marR-type" evidence="2">
    <location>
        <begin position="104"/>
        <end position="160"/>
    </location>
</feature>
<keyword evidence="5" id="KW-1185">Reference proteome</keyword>
<organism evidence="4 5">
    <name type="scientific">Saccharothrix carnea</name>
    <dbReference type="NCBI Taxonomy" id="1280637"/>
    <lineage>
        <taxon>Bacteria</taxon>
        <taxon>Bacillati</taxon>
        <taxon>Actinomycetota</taxon>
        <taxon>Actinomycetes</taxon>
        <taxon>Pseudonocardiales</taxon>
        <taxon>Pseudonocardiaceae</taxon>
        <taxon>Saccharothrix</taxon>
    </lineage>
</organism>
<dbReference type="Proteomes" id="UP000241118">
    <property type="component" value="Unassembled WGS sequence"/>
</dbReference>
<dbReference type="OrthoDB" id="4823987at2"/>
<feature type="compositionally biased region" description="Basic residues" evidence="1">
    <location>
        <begin position="58"/>
        <end position="69"/>
    </location>
</feature>
<dbReference type="InterPro" id="IPR051917">
    <property type="entry name" value="Transposase-Integrase"/>
</dbReference>
<dbReference type="GO" id="GO:0032196">
    <property type="term" value="P:transposition"/>
    <property type="evidence" value="ECO:0007669"/>
    <property type="project" value="TreeGrafter"/>
</dbReference>
<evidence type="ECO:0000313" key="4">
    <source>
        <dbReference type="EMBL" id="PSL51712.1"/>
    </source>
</evidence>
<sequence>MPGGRLTDEDRRDIASGLTHGLGYAEIARRLGRPTSTITREVSRNGGARDYRADRAHLATRRRARRRKTATPGPPPDVVGAEGRDPAAVLAFAEEFAELMVRMGLPRMAARVLASLVTTDAGALTTAELVGRLRVSPASVSKAVGYLEGLDLLRRERDARRRERYFIDDDVWLRTWLTSAQTNAVLADTVRRGVDVFDPATPAGARLDRMRRFFGQLSDDMSGGPGMVDGDLVTVLAALVRAVTPEAADRLAADLGWSPDRVAEALRDAGTLCDAVPVIRATDSGGRVDHAATMPAWP</sequence>
<evidence type="ECO:0000259" key="3">
    <source>
        <dbReference type="Pfam" id="PF13936"/>
    </source>
</evidence>
<proteinExistence type="predicted"/>
<dbReference type="InterPro" id="IPR000835">
    <property type="entry name" value="HTH_MarR-typ"/>
</dbReference>
<evidence type="ECO:0000259" key="2">
    <source>
        <dbReference type="Pfam" id="PF12802"/>
    </source>
</evidence>
<dbReference type="GO" id="GO:0004803">
    <property type="term" value="F:transposase activity"/>
    <property type="evidence" value="ECO:0007669"/>
    <property type="project" value="TreeGrafter"/>
</dbReference>
<reference evidence="4 5" key="1">
    <citation type="submission" date="2018-03" db="EMBL/GenBank/DDBJ databases">
        <title>Genomic Encyclopedia of Type Strains, Phase III (KMG-III): the genomes of soil and plant-associated and newly described type strains.</title>
        <authorList>
            <person name="Whitman W."/>
        </authorList>
    </citation>
    <scope>NUCLEOTIDE SEQUENCE [LARGE SCALE GENOMIC DNA]</scope>
    <source>
        <strain evidence="4 5">CGMCC 4.7097</strain>
    </source>
</reference>
<dbReference type="Pfam" id="PF12802">
    <property type="entry name" value="MarR_2"/>
    <property type="match status" value="1"/>
</dbReference>
<dbReference type="SUPFAM" id="SSF46785">
    <property type="entry name" value="Winged helix' DNA-binding domain"/>
    <property type="match status" value="1"/>
</dbReference>
<evidence type="ECO:0000256" key="1">
    <source>
        <dbReference type="SAM" id="MobiDB-lite"/>
    </source>
</evidence>
<comment type="caution">
    <text evidence="4">The sequence shown here is derived from an EMBL/GenBank/DDBJ whole genome shotgun (WGS) entry which is preliminary data.</text>
</comment>
<evidence type="ECO:0000313" key="5">
    <source>
        <dbReference type="Proteomes" id="UP000241118"/>
    </source>
</evidence>
<dbReference type="GO" id="GO:0005829">
    <property type="term" value="C:cytosol"/>
    <property type="evidence" value="ECO:0007669"/>
    <property type="project" value="TreeGrafter"/>
</dbReference>
<dbReference type="InterPro" id="IPR025246">
    <property type="entry name" value="IS30-like_HTH"/>
</dbReference>
<dbReference type="AlphaFoldDB" id="A0A2P8HZQ8"/>
<dbReference type="PANTHER" id="PTHR10948:SF23">
    <property type="entry name" value="TRANSPOSASE INSI FOR INSERTION SEQUENCE ELEMENT IS30A-RELATED"/>
    <property type="match status" value="1"/>
</dbReference>
<dbReference type="PANTHER" id="PTHR10948">
    <property type="entry name" value="TRANSPOSASE"/>
    <property type="match status" value="1"/>
</dbReference>
<dbReference type="EMBL" id="PYAX01000018">
    <property type="protein sequence ID" value="PSL51712.1"/>
    <property type="molecule type" value="Genomic_DNA"/>
</dbReference>
<dbReference type="Pfam" id="PF13936">
    <property type="entry name" value="HTH_38"/>
    <property type="match status" value="1"/>
</dbReference>
<name>A0A2P8HZQ8_SACCR</name>
<protein>
    <submittedName>
        <fullName evidence="4">MarR family protein</fullName>
    </submittedName>
</protein>
<accession>A0A2P8HZQ8</accession>
<dbReference type="InterPro" id="IPR036390">
    <property type="entry name" value="WH_DNA-bd_sf"/>
</dbReference>
<dbReference type="GO" id="GO:0003700">
    <property type="term" value="F:DNA-binding transcription factor activity"/>
    <property type="evidence" value="ECO:0007669"/>
    <property type="project" value="InterPro"/>
</dbReference>
<dbReference type="Gene3D" id="1.10.10.10">
    <property type="entry name" value="Winged helix-like DNA-binding domain superfamily/Winged helix DNA-binding domain"/>
    <property type="match status" value="1"/>
</dbReference>
<feature type="compositionally biased region" description="Basic and acidic residues" evidence="1">
    <location>
        <begin position="41"/>
        <end position="57"/>
    </location>
</feature>
<feature type="region of interest" description="Disordered" evidence="1">
    <location>
        <begin position="35"/>
        <end position="82"/>
    </location>
</feature>
<feature type="domain" description="Transposase IS30-like HTH" evidence="3">
    <location>
        <begin position="5"/>
        <end position="45"/>
    </location>
</feature>
<gene>
    <name evidence="4" type="ORF">B0I31_11825</name>
</gene>